<dbReference type="InterPro" id="IPR043502">
    <property type="entry name" value="DNA/RNA_pol_sf"/>
</dbReference>
<keyword evidence="3" id="KW-1185">Reference proteome</keyword>
<dbReference type="Proteomes" id="UP001151760">
    <property type="component" value="Unassembled WGS sequence"/>
</dbReference>
<feature type="domain" description="Reverse transcriptase Ty1/copia-type" evidence="1">
    <location>
        <begin position="3"/>
        <end position="231"/>
    </location>
</feature>
<gene>
    <name evidence="2" type="ORF">Tco_1110994</name>
</gene>
<evidence type="ECO:0000313" key="3">
    <source>
        <dbReference type="Proteomes" id="UP001151760"/>
    </source>
</evidence>
<dbReference type="Pfam" id="PF07727">
    <property type="entry name" value="RVT_2"/>
    <property type="match status" value="1"/>
</dbReference>
<sequence>MIISLKWIFKVKLEEYGGVLKNKARLVVKGYRQEEGINFKELFAPVARIKATRIFLAFTAHKNMVVFQIDVKTTFLNGILKEEVYVSQPEGFVNQDHPNHVFRLKKALYGLKQAPRAWYDLLSKFFLSQKFVKGVVDSTLFTRQEGNDLILVQIYVDDIIFASTNLIFCDKFAKLMSKRFKMSMMGQISFFLGLQISQSTRGIFINQSKYALEMLKKYGFDKSDVVDIPIVGQSQLDKDPNGTPVDPTRY</sequence>
<comment type="caution">
    <text evidence="2">The sequence shown here is derived from an EMBL/GenBank/DDBJ whole genome shotgun (WGS) entry which is preliminary data.</text>
</comment>
<reference evidence="2" key="1">
    <citation type="journal article" date="2022" name="Int. J. Mol. Sci.">
        <title>Draft Genome of Tanacetum Coccineum: Genomic Comparison of Closely Related Tanacetum-Family Plants.</title>
        <authorList>
            <person name="Yamashiro T."/>
            <person name="Shiraishi A."/>
            <person name="Nakayama K."/>
            <person name="Satake H."/>
        </authorList>
    </citation>
    <scope>NUCLEOTIDE SEQUENCE</scope>
</reference>
<proteinExistence type="predicted"/>
<dbReference type="EMBL" id="BQNB010020885">
    <property type="protein sequence ID" value="GJU00656.1"/>
    <property type="molecule type" value="Genomic_DNA"/>
</dbReference>
<evidence type="ECO:0000259" key="1">
    <source>
        <dbReference type="Pfam" id="PF07727"/>
    </source>
</evidence>
<protein>
    <submittedName>
        <fullName evidence="2">Retrovirus-related pol polyprotein from transposon TNT 1-94</fullName>
    </submittedName>
</protein>
<name>A0ABQ5IKC4_9ASTR</name>
<evidence type="ECO:0000313" key="2">
    <source>
        <dbReference type="EMBL" id="GJU00656.1"/>
    </source>
</evidence>
<dbReference type="SUPFAM" id="SSF56672">
    <property type="entry name" value="DNA/RNA polymerases"/>
    <property type="match status" value="1"/>
</dbReference>
<reference evidence="2" key="2">
    <citation type="submission" date="2022-01" db="EMBL/GenBank/DDBJ databases">
        <authorList>
            <person name="Yamashiro T."/>
            <person name="Shiraishi A."/>
            <person name="Satake H."/>
            <person name="Nakayama K."/>
        </authorList>
    </citation>
    <scope>NUCLEOTIDE SEQUENCE</scope>
</reference>
<organism evidence="2 3">
    <name type="scientific">Tanacetum coccineum</name>
    <dbReference type="NCBI Taxonomy" id="301880"/>
    <lineage>
        <taxon>Eukaryota</taxon>
        <taxon>Viridiplantae</taxon>
        <taxon>Streptophyta</taxon>
        <taxon>Embryophyta</taxon>
        <taxon>Tracheophyta</taxon>
        <taxon>Spermatophyta</taxon>
        <taxon>Magnoliopsida</taxon>
        <taxon>eudicotyledons</taxon>
        <taxon>Gunneridae</taxon>
        <taxon>Pentapetalae</taxon>
        <taxon>asterids</taxon>
        <taxon>campanulids</taxon>
        <taxon>Asterales</taxon>
        <taxon>Asteraceae</taxon>
        <taxon>Asteroideae</taxon>
        <taxon>Anthemideae</taxon>
        <taxon>Anthemidinae</taxon>
        <taxon>Tanacetum</taxon>
    </lineage>
</organism>
<dbReference type="InterPro" id="IPR013103">
    <property type="entry name" value="RVT_2"/>
</dbReference>
<accession>A0ABQ5IKC4</accession>